<organism evidence="1 2">
    <name type="scientific">Paragonimus skrjabini miyazakii</name>
    <dbReference type="NCBI Taxonomy" id="59628"/>
    <lineage>
        <taxon>Eukaryota</taxon>
        <taxon>Metazoa</taxon>
        <taxon>Spiralia</taxon>
        <taxon>Lophotrochozoa</taxon>
        <taxon>Platyhelminthes</taxon>
        <taxon>Trematoda</taxon>
        <taxon>Digenea</taxon>
        <taxon>Plagiorchiida</taxon>
        <taxon>Troglotremata</taxon>
        <taxon>Troglotrematidae</taxon>
        <taxon>Paragonimus</taxon>
    </lineage>
</organism>
<name>A0A8S9YW66_9TREM</name>
<dbReference type="Proteomes" id="UP000822476">
    <property type="component" value="Unassembled WGS sequence"/>
</dbReference>
<proteinExistence type="predicted"/>
<comment type="caution">
    <text evidence="1">The sequence shown here is derived from an EMBL/GenBank/DDBJ whole genome shotgun (WGS) entry which is preliminary data.</text>
</comment>
<gene>
    <name evidence="1" type="ORF">EG68_05545</name>
</gene>
<evidence type="ECO:0000313" key="2">
    <source>
        <dbReference type="Proteomes" id="UP000822476"/>
    </source>
</evidence>
<sequence>MRLMEIPQQISMDYPSCVHTIRFLPNPNWDHKEAWKQRTTLLSNFNGRVKVAFENFCFSSNRCCCRRTG</sequence>
<evidence type="ECO:0000313" key="1">
    <source>
        <dbReference type="EMBL" id="KAF7257303.1"/>
    </source>
</evidence>
<dbReference type="EMBL" id="JTDE01002481">
    <property type="protein sequence ID" value="KAF7257303.1"/>
    <property type="molecule type" value="Genomic_DNA"/>
</dbReference>
<keyword evidence="2" id="KW-1185">Reference proteome</keyword>
<reference evidence="1" key="1">
    <citation type="submission" date="2019-07" db="EMBL/GenBank/DDBJ databases">
        <title>Annotation for the trematode Paragonimus miyazaki's.</title>
        <authorList>
            <person name="Choi Y.-J."/>
        </authorList>
    </citation>
    <scope>NUCLEOTIDE SEQUENCE</scope>
    <source>
        <strain evidence="1">Japan</strain>
    </source>
</reference>
<dbReference type="AlphaFoldDB" id="A0A8S9YW66"/>
<protein>
    <submittedName>
        <fullName evidence="1">Uncharacterized protein</fullName>
    </submittedName>
</protein>
<accession>A0A8S9YW66</accession>